<accession>A0AAD6T5F2</accession>
<dbReference type="InterPro" id="IPR032675">
    <property type="entry name" value="LRR_dom_sf"/>
</dbReference>
<dbReference type="AlphaFoldDB" id="A0AAD6T5F2"/>
<dbReference type="SUPFAM" id="SSF52047">
    <property type="entry name" value="RNI-like"/>
    <property type="match status" value="1"/>
</dbReference>
<comment type="caution">
    <text evidence="1">The sequence shown here is derived from an EMBL/GenBank/DDBJ whole genome shotgun (WGS) entry which is preliminary data.</text>
</comment>
<keyword evidence="2" id="KW-1185">Reference proteome</keyword>
<protein>
    <recommendedName>
        <fullName evidence="3">FBD domain-containing protein</fullName>
    </recommendedName>
</protein>
<sequence length="347" mass="39468">MEHSRYLRRGSRERRTILSRSRYARKTKNSTRRLSHSFQASPDGFSLSSSWVAVRISRCLRHHMLHSPACGVLPFFCPDFFASDILENIDTPSLHELAISGIPSSFNRYPSLTSIELGRINERDIVDILHQCPQLLHLKARIYGPRSSAESGTITLLRLQSLDLTFMDLDLFTLPSLRCLDFFNPLYYHTGSSDSLLAFLKRSACVLDHIGLHFDVLVECLEAIPPVVSLSVAVKSEIYQFREFMTTDPAPIPYLRILAISAQREGFDFLSFIHLIRTRRGDSTTTRSESVHLALGGYLNDRDYWLPASARTEFERLIAKGSKLRVTFKGSSWPEAMISCETFPYSP</sequence>
<reference evidence="1" key="1">
    <citation type="submission" date="2023-03" db="EMBL/GenBank/DDBJ databases">
        <title>Massive genome expansion in bonnet fungi (Mycena s.s.) driven by repeated elements and novel gene families across ecological guilds.</title>
        <authorList>
            <consortium name="Lawrence Berkeley National Laboratory"/>
            <person name="Harder C.B."/>
            <person name="Miyauchi S."/>
            <person name="Viragh M."/>
            <person name="Kuo A."/>
            <person name="Thoen E."/>
            <person name="Andreopoulos B."/>
            <person name="Lu D."/>
            <person name="Skrede I."/>
            <person name="Drula E."/>
            <person name="Henrissat B."/>
            <person name="Morin E."/>
            <person name="Kohler A."/>
            <person name="Barry K."/>
            <person name="LaButti K."/>
            <person name="Morin E."/>
            <person name="Salamov A."/>
            <person name="Lipzen A."/>
            <person name="Mereny Z."/>
            <person name="Hegedus B."/>
            <person name="Baldrian P."/>
            <person name="Stursova M."/>
            <person name="Weitz H."/>
            <person name="Taylor A."/>
            <person name="Grigoriev I.V."/>
            <person name="Nagy L.G."/>
            <person name="Martin F."/>
            <person name="Kauserud H."/>
        </authorList>
    </citation>
    <scope>NUCLEOTIDE SEQUENCE</scope>
    <source>
        <strain evidence="1">CBHHK200</strain>
    </source>
</reference>
<evidence type="ECO:0000313" key="2">
    <source>
        <dbReference type="Proteomes" id="UP001218188"/>
    </source>
</evidence>
<proteinExistence type="predicted"/>
<evidence type="ECO:0008006" key="3">
    <source>
        <dbReference type="Google" id="ProtNLM"/>
    </source>
</evidence>
<organism evidence="1 2">
    <name type="scientific">Mycena alexandri</name>
    <dbReference type="NCBI Taxonomy" id="1745969"/>
    <lineage>
        <taxon>Eukaryota</taxon>
        <taxon>Fungi</taxon>
        <taxon>Dikarya</taxon>
        <taxon>Basidiomycota</taxon>
        <taxon>Agaricomycotina</taxon>
        <taxon>Agaricomycetes</taxon>
        <taxon>Agaricomycetidae</taxon>
        <taxon>Agaricales</taxon>
        <taxon>Marasmiineae</taxon>
        <taxon>Mycenaceae</taxon>
        <taxon>Mycena</taxon>
    </lineage>
</organism>
<name>A0AAD6T5F2_9AGAR</name>
<dbReference type="Gene3D" id="3.80.10.10">
    <property type="entry name" value="Ribonuclease Inhibitor"/>
    <property type="match status" value="1"/>
</dbReference>
<dbReference type="EMBL" id="JARJCM010000025">
    <property type="protein sequence ID" value="KAJ7039778.1"/>
    <property type="molecule type" value="Genomic_DNA"/>
</dbReference>
<gene>
    <name evidence="1" type="ORF">C8F04DRAFT_1392064</name>
</gene>
<evidence type="ECO:0000313" key="1">
    <source>
        <dbReference type="EMBL" id="KAJ7039778.1"/>
    </source>
</evidence>
<dbReference type="Proteomes" id="UP001218188">
    <property type="component" value="Unassembled WGS sequence"/>
</dbReference>